<dbReference type="RefSeq" id="XP_013250871.1">
    <property type="nucleotide sequence ID" value="XM_013395417.1"/>
</dbReference>
<feature type="compositionally biased region" description="Low complexity" evidence="1">
    <location>
        <begin position="194"/>
        <end position="243"/>
    </location>
</feature>
<gene>
    <name evidence="3" type="ORF">EAH_00009200</name>
</gene>
<keyword evidence="4" id="KW-1185">Reference proteome</keyword>
<sequence length="363" mass="38763">MASAAKRGLLQQQKCWLPLLLLHLCITFSSSLDLHKNNRAGGPSSGAPLLPEDPLSISAVHTHQIVEKQQILSVEELLETAAKEHWQPTDALQQRGASLGALAKLKQQQQQQQQFVDAASKARHAFQVCQEDQTSEICTKAREEAKEAAAAVRGPSIGKFKRPQTEEKQKEEKAQKIKEDEKDEDKQTKKHNPDISSSEATPSSSSSSSSGNSSGSNGSSSSPIDDGIAIDSTDSSSSSSSSSLTKEGKEEEEDMVENKASETSASSPAAEAAKEAEAGAAAEAAEAADSSMLQLRGVIGSIWDTLFGGAGTGNAENFEGGNQGSYFNFMYPSDNDYPWACVCDEGQYQQWLNKEVISGVYAA</sequence>
<feature type="signal peptide" evidence="2">
    <location>
        <begin position="1"/>
        <end position="31"/>
    </location>
</feature>
<dbReference type="OMA" id="NDYPWAC"/>
<evidence type="ECO:0000313" key="4">
    <source>
        <dbReference type="Proteomes" id="UP000018050"/>
    </source>
</evidence>
<feature type="region of interest" description="Disordered" evidence="1">
    <location>
        <begin position="148"/>
        <end position="281"/>
    </location>
</feature>
<feature type="chain" id="PRO_5004670994" evidence="2">
    <location>
        <begin position="32"/>
        <end position="363"/>
    </location>
</feature>
<feature type="compositionally biased region" description="Basic and acidic residues" evidence="1">
    <location>
        <begin position="163"/>
        <end position="193"/>
    </location>
</feature>
<name>U6GK34_EIMAC</name>
<keyword evidence="2" id="KW-0732">Signal</keyword>
<dbReference type="OrthoDB" id="329081at2759"/>
<evidence type="ECO:0000313" key="3">
    <source>
        <dbReference type="EMBL" id="CDI78974.1"/>
    </source>
</evidence>
<evidence type="ECO:0000256" key="1">
    <source>
        <dbReference type="SAM" id="MobiDB-lite"/>
    </source>
</evidence>
<protein>
    <submittedName>
        <fullName evidence="3">Uncharacterized protein</fullName>
    </submittedName>
</protein>
<dbReference type="GeneID" id="25268990"/>
<feature type="compositionally biased region" description="Low complexity" evidence="1">
    <location>
        <begin position="261"/>
        <end position="271"/>
    </location>
</feature>
<reference evidence="3" key="1">
    <citation type="submission" date="2013-10" db="EMBL/GenBank/DDBJ databases">
        <title>Genomic analysis of the causative agents of coccidiosis in chickens.</title>
        <authorList>
            <person name="Reid A.J."/>
            <person name="Blake D."/>
            <person name="Billington K."/>
            <person name="Browne H."/>
            <person name="Dunn M."/>
            <person name="Hung S."/>
            <person name="Kawahara F."/>
            <person name="Miranda-Saavedra D."/>
            <person name="Mourier T."/>
            <person name="Nagra H."/>
            <person name="Otto T.D."/>
            <person name="Rawlings N."/>
            <person name="Sanchez A."/>
            <person name="Sanders M."/>
            <person name="Subramaniam C."/>
            <person name="Tay Y."/>
            <person name="Dear P."/>
            <person name="Doerig C."/>
            <person name="Gruber A."/>
            <person name="Parkinson J."/>
            <person name="Shirley M."/>
            <person name="Wan K.L."/>
            <person name="Berriman M."/>
            <person name="Tomley F."/>
            <person name="Pain A."/>
        </authorList>
    </citation>
    <scope>NUCLEOTIDE SEQUENCE</scope>
    <source>
        <strain evidence="3">Houghton</strain>
    </source>
</reference>
<dbReference type="EMBL" id="HG670945">
    <property type="protein sequence ID" value="CDI78974.1"/>
    <property type="molecule type" value="Genomic_DNA"/>
</dbReference>
<reference evidence="3" key="2">
    <citation type="submission" date="2013-10" db="EMBL/GenBank/DDBJ databases">
        <authorList>
            <person name="Aslett M."/>
        </authorList>
    </citation>
    <scope>NUCLEOTIDE SEQUENCE</scope>
    <source>
        <strain evidence="3">Houghton</strain>
    </source>
</reference>
<dbReference type="Proteomes" id="UP000018050">
    <property type="component" value="Unassembled WGS sequence"/>
</dbReference>
<proteinExistence type="predicted"/>
<evidence type="ECO:0000256" key="2">
    <source>
        <dbReference type="SAM" id="SignalP"/>
    </source>
</evidence>
<organism evidence="3 4">
    <name type="scientific">Eimeria acervulina</name>
    <name type="common">Coccidian parasite</name>
    <dbReference type="NCBI Taxonomy" id="5801"/>
    <lineage>
        <taxon>Eukaryota</taxon>
        <taxon>Sar</taxon>
        <taxon>Alveolata</taxon>
        <taxon>Apicomplexa</taxon>
        <taxon>Conoidasida</taxon>
        <taxon>Coccidia</taxon>
        <taxon>Eucoccidiorida</taxon>
        <taxon>Eimeriorina</taxon>
        <taxon>Eimeriidae</taxon>
        <taxon>Eimeria</taxon>
    </lineage>
</organism>
<accession>U6GK34</accession>
<dbReference type="AlphaFoldDB" id="U6GK34"/>
<dbReference type="VEuPathDB" id="ToxoDB:EAH_00009200"/>